<keyword evidence="6" id="KW-1185">Reference proteome</keyword>
<protein>
    <submittedName>
        <fullName evidence="5">Uncharacterized protein</fullName>
    </submittedName>
</protein>
<proteinExistence type="predicted"/>
<dbReference type="Pfam" id="PF13639">
    <property type="entry name" value="zf-RING_2"/>
    <property type="match status" value="1"/>
</dbReference>
<keyword evidence="1" id="KW-0479">Metal-binding</keyword>
<name>A0A1Q9DEG2_SYMMI</name>
<evidence type="ECO:0000256" key="3">
    <source>
        <dbReference type="ARBA" id="ARBA00022833"/>
    </source>
</evidence>
<evidence type="ECO:0000313" key="5">
    <source>
        <dbReference type="EMBL" id="OLP93603.1"/>
    </source>
</evidence>
<sequence length="427" mass="46539">MASCLDDATLDESGYSRVRCHGTPEQMARFIERVIVSFGYEALPLASVESLARKHIKIGGSFQELLQDLREEAAPRPSAASAPSALSAPPPSAPSDFHAKDFFPDARQALRPGATPAASSSSTQSAEISLDGFTLDSVDSSETLVLASSPWSLFRRRSFQLVIRNPRNPAVGLLVFVSSDHSEVAAAAQTIVAQLGPSVQSLAQPNAYEALQNNPALLQNLATSPSGVATELCIPTAPSEEVHPEEEHGECPICFEAIHPGEAAMRCAGQGGVHHYFHAHCLQSWVSSCRQGREATCPVCRGQLQMNGQRLQAFLNGEASDSLSEDDRTYLQNIADGLRGKNRWQEMNKLEKAAYAGGILAAAGWGFMLGFNEQEHRVTRYLALDVLPAEHRVAQGVGWIVGVLAWYLRKNLREKEEQQRRREDRRG</sequence>
<evidence type="ECO:0000256" key="1">
    <source>
        <dbReference type="ARBA" id="ARBA00022723"/>
    </source>
</evidence>
<gene>
    <name evidence="5" type="ORF">AK812_SmicGene24490</name>
</gene>
<dbReference type="InterPro" id="IPR011016">
    <property type="entry name" value="Znf_RING-CH"/>
</dbReference>
<dbReference type="GO" id="GO:0008270">
    <property type="term" value="F:zinc ion binding"/>
    <property type="evidence" value="ECO:0007669"/>
    <property type="project" value="UniProtKB-KW"/>
</dbReference>
<dbReference type="PANTHER" id="PTHR45969:SF69">
    <property type="entry name" value="FINGER DOMAIN PROTEIN, PUTATIVE (AFU_ORTHOLOGUE AFUA_3G12190)-RELATED"/>
    <property type="match status" value="1"/>
</dbReference>
<dbReference type="CDD" id="cd16448">
    <property type="entry name" value="RING-H2"/>
    <property type="match status" value="1"/>
</dbReference>
<dbReference type="Gene3D" id="3.30.40.10">
    <property type="entry name" value="Zinc/RING finger domain, C3HC4 (zinc finger)"/>
    <property type="match status" value="1"/>
</dbReference>
<feature type="region of interest" description="Disordered" evidence="4">
    <location>
        <begin position="72"/>
        <end position="99"/>
    </location>
</feature>
<dbReference type="InterPro" id="IPR013083">
    <property type="entry name" value="Znf_RING/FYVE/PHD"/>
</dbReference>
<dbReference type="SUPFAM" id="SSF57850">
    <property type="entry name" value="RING/U-box"/>
    <property type="match status" value="1"/>
</dbReference>
<feature type="compositionally biased region" description="Low complexity" evidence="4">
    <location>
        <begin position="75"/>
        <end position="87"/>
    </location>
</feature>
<keyword evidence="3" id="KW-0862">Zinc</keyword>
<comment type="caution">
    <text evidence="5">The sequence shown here is derived from an EMBL/GenBank/DDBJ whole genome shotgun (WGS) entry which is preliminary data.</text>
</comment>
<dbReference type="Proteomes" id="UP000186817">
    <property type="component" value="Unassembled WGS sequence"/>
</dbReference>
<dbReference type="InterPro" id="IPR001841">
    <property type="entry name" value="Znf_RING"/>
</dbReference>
<dbReference type="EMBL" id="LSRX01000575">
    <property type="protein sequence ID" value="OLP93603.1"/>
    <property type="molecule type" value="Genomic_DNA"/>
</dbReference>
<reference evidence="5 6" key="1">
    <citation type="submission" date="2016-02" db="EMBL/GenBank/DDBJ databases">
        <title>Genome analysis of coral dinoflagellate symbionts highlights evolutionary adaptations to a symbiotic lifestyle.</title>
        <authorList>
            <person name="Aranda M."/>
            <person name="Li Y."/>
            <person name="Liew Y.J."/>
            <person name="Baumgarten S."/>
            <person name="Simakov O."/>
            <person name="Wilson M."/>
            <person name="Piel J."/>
            <person name="Ashoor H."/>
            <person name="Bougouffa S."/>
            <person name="Bajic V.B."/>
            <person name="Ryu T."/>
            <person name="Ravasi T."/>
            <person name="Bayer T."/>
            <person name="Micklem G."/>
            <person name="Kim H."/>
            <person name="Bhak J."/>
            <person name="Lajeunesse T.C."/>
            <person name="Voolstra C.R."/>
        </authorList>
    </citation>
    <scope>NUCLEOTIDE SEQUENCE [LARGE SCALE GENOMIC DNA]</scope>
    <source>
        <strain evidence="5 6">CCMP2467</strain>
    </source>
</reference>
<dbReference type="OrthoDB" id="431601at2759"/>
<accession>A0A1Q9DEG2</accession>
<evidence type="ECO:0000256" key="2">
    <source>
        <dbReference type="ARBA" id="ARBA00022771"/>
    </source>
</evidence>
<keyword evidence="2" id="KW-0863">Zinc-finger</keyword>
<evidence type="ECO:0000313" key="6">
    <source>
        <dbReference type="Proteomes" id="UP000186817"/>
    </source>
</evidence>
<dbReference type="AlphaFoldDB" id="A0A1Q9DEG2"/>
<evidence type="ECO:0000256" key="4">
    <source>
        <dbReference type="SAM" id="MobiDB-lite"/>
    </source>
</evidence>
<dbReference type="PANTHER" id="PTHR45969">
    <property type="entry name" value="RING ZINC FINGER PROTEIN-RELATED"/>
    <property type="match status" value="1"/>
</dbReference>
<organism evidence="5 6">
    <name type="scientific">Symbiodinium microadriaticum</name>
    <name type="common">Dinoflagellate</name>
    <name type="synonym">Zooxanthella microadriatica</name>
    <dbReference type="NCBI Taxonomy" id="2951"/>
    <lineage>
        <taxon>Eukaryota</taxon>
        <taxon>Sar</taxon>
        <taxon>Alveolata</taxon>
        <taxon>Dinophyceae</taxon>
        <taxon>Suessiales</taxon>
        <taxon>Symbiodiniaceae</taxon>
        <taxon>Symbiodinium</taxon>
    </lineage>
</organism>
<dbReference type="PROSITE" id="PS50089">
    <property type="entry name" value="ZF_RING_2"/>
    <property type="match status" value="1"/>
</dbReference>
<dbReference type="SMART" id="SM00744">
    <property type="entry name" value="RINGv"/>
    <property type="match status" value="1"/>
</dbReference>
<dbReference type="GO" id="GO:0061630">
    <property type="term" value="F:ubiquitin protein ligase activity"/>
    <property type="evidence" value="ECO:0007669"/>
    <property type="project" value="TreeGrafter"/>
</dbReference>
<dbReference type="GO" id="GO:0016567">
    <property type="term" value="P:protein ubiquitination"/>
    <property type="evidence" value="ECO:0007669"/>
    <property type="project" value="TreeGrafter"/>
</dbReference>